<evidence type="ECO:0000313" key="3">
    <source>
        <dbReference type="EMBL" id="MDB6186723.1"/>
    </source>
</evidence>
<proteinExistence type="predicted"/>
<dbReference type="Pfam" id="PF16935">
    <property type="entry name" value="Hol_Tox"/>
    <property type="match status" value="1"/>
</dbReference>
<dbReference type="GeneID" id="93208391"/>
<dbReference type="EMBL" id="JAQMFS010000098">
    <property type="protein sequence ID" value="MDB6186723.1"/>
    <property type="molecule type" value="Genomic_DNA"/>
</dbReference>
<reference evidence="3" key="1">
    <citation type="submission" date="2023-08" db="EMBL/GenBank/DDBJ databases">
        <title>Dental plaque isolates bound by oral lectin ZG16B.</title>
        <authorList>
            <person name="Ghosh S."/>
        </authorList>
    </citation>
    <scope>NUCLEOTIDE SEQUENCE</scope>
    <source>
        <strain evidence="3">DP3_5B</strain>
    </source>
</reference>
<name>A0AAW6B674_9BACL</name>
<evidence type="ECO:0000313" key="2">
    <source>
        <dbReference type="EMBL" id="MDB6185849.1"/>
    </source>
</evidence>
<evidence type="ECO:0000313" key="4">
    <source>
        <dbReference type="Proteomes" id="UP001212217"/>
    </source>
</evidence>
<comment type="caution">
    <text evidence="3">The sequence shown here is derived from an EMBL/GenBank/DDBJ whole genome shotgun (WGS) entry which is preliminary data.</text>
</comment>
<gene>
    <name evidence="2" type="ORF">PNO30_03520</name>
    <name evidence="3" type="ORF">PNO30_08110</name>
</gene>
<evidence type="ECO:0000256" key="1">
    <source>
        <dbReference type="SAM" id="Phobius"/>
    </source>
</evidence>
<accession>A0AAW6B674</accession>
<sequence>MSAYEIVQTIIGINLLIVSVVSACIVALKKDNKK</sequence>
<dbReference type="EMBL" id="JAQMFS010000050">
    <property type="protein sequence ID" value="MDB6185849.1"/>
    <property type="molecule type" value="Genomic_DNA"/>
</dbReference>
<organism evidence="3 4">
    <name type="scientific">Gemella haemolysans</name>
    <dbReference type="NCBI Taxonomy" id="1379"/>
    <lineage>
        <taxon>Bacteria</taxon>
        <taxon>Bacillati</taxon>
        <taxon>Bacillota</taxon>
        <taxon>Bacilli</taxon>
        <taxon>Bacillales</taxon>
        <taxon>Gemellaceae</taxon>
        <taxon>Gemella</taxon>
    </lineage>
</organism>
<protein>
    <submittedName>
        <fullName evidence="3">Holin-like toxin</fullName>
    </submittedName>
</protein>
<dbReference type="InterPro" id="IPR031616">
    <property type="entry name" value="BsrE-like"/>
</dbReference>
<keyword evidence="1" id="KW-1133">Transmembrane helix</keyword>
<dbReference type="Proteomes" id="UP001212217">
    <property type="component" value="Unassembled WGS sequence"/>
</dbReference>
<dbReference type="RefSeq" id="WP_081450717.1">
    <property type="nucleotide sequence ID" value="NZ_CP050965.1"/>
</dbReference>
<keyword evidence="1" id="KW-0472">Membrane</keyword>
<feature type="transmembrane region" description="Helical" evidence="1">
    <location>
        <begin position="6"/>
        <end position="28"/>
    </location>
</feature>
<keyword evidence="1" id="KW-0812">Transmembrane</keyword>
<dbReference type="AlphaFoldDB" id="A0AAW6B674"/>